<dbReference type="OrthoDB" id="310895at2759"/>
<evidence type="ECO:0000256" key="2">
    <source>
        <dbReference type="ARBA" id="ARBA00023002"/>
    </source>
</evidence>
<dbReference type="InterPro" id="IPR016162">
    <property type="entry name" value="Ald_DH_N"/>
</dbReference>
<gene>
    <name evidence="6" type="ORF">FOMPIDRAFT_127176</name>
</gene>
<dbReference type="Pfam" id="PF00171">
    <property type="entry name" value="Aldedh"/>
    <property type="match status" value="1"/>
</dbReference>
<evidence type="ECO:0000256" key="1">
    <source>
        <dbReference type="ARBA" id="ARBA00009986"/>
    </source>
</evidence>
<feature type="active site" evidence="3">
    <location>
        <position position="213"/>
    </location>
</feature>
<dbReference type="HOGENOM" id="CLU_005391_0_0_1"/>
<dbReference type="FunFam" id="3.40.309.10:FF:000009">
    <property type="entry name" value="Aldehyde dehydrogenase A"/>
    <property type="match status" value="1"/>
</dbReference>
<proteinExistence type="inferred from homology"/>
<dbReference type="AlphaFoldDB" id="S8EEX1"/>
<name>S8EEX1_FOMSC</name>
<evidence type="ECO:0000256" key="4">
    <source>
        <dbReference type="RuleBase" id="RU003345"/>
    </source>
</evidence>
<dbReference type="InterPro" id="IPR015590">
    <property type="entry name" value="Aldehyde_DH_dom"/>
</dbReference>
<evidence type="ECO:0000313" key="7">
    <source>
        <dbReference type="Proteomes" id="UP000015241"/>
    </source>
</evidence>
<dbReference type="Gene3D" id="3.40.309.10">
    <property type="entry name" value="Aldehyde Dehydrogenase, Chain A, domain 2"/>
    <property type="match status" value="1"/>
</dbReference>
<accession>S8EEX1</accession>
<evidence type="ECO:0000313" key="6">
    <source>
        <dbReference type="EMBL" id="EPT03577.1"/>
    </source>
</evidence>
<protein>
    <recommendedName>
        <fullName evidence="5">Aldehyde dehydrogenase domain-containing protein</fullName>
    </recommendedName>
</protein>
<dbReference type="PANTHER" id="PTHR11699">
    <property type="entry name" value="ALDEHYDE DEHYDROGENASE-RELATED"/>
    <property type="match status" value="1"/>
</dbReference>
<dbReference type="Gene3D" id="3.40.605.10">
    <property type="entry name" value="Aldehyde Dehydrogenase, Chain A, domain 1"/>
    <property type="match status" value="1"/>
</dbReference>
<feature type="domain" description="Aldehyde dehydrogenase" evidence="5">
    <location>
        <begin position="2"/>
        <end position="445"/>
    </location>
</feature>
<sequence>MANAEDAQATIYEAHENFRSGVWSKSSAVDRAEVLSNLADVLSVRMDEFAYLESMQTGRPIREMKSQLGRLPEWLEYFAAALRTHQGFVAPTQGKLLNYVQRVPLGVVAQVTPFNHPLLIAIKKIAPALAAGNSVIVKPSEAAPLSVLQFAELSLIAGLPPGVLSVLPGHGKTVVPELASHPLVRKVDITAGTRTGRAVGKLVGGNLAHYTAELGGKAPIVVFNDADIPSAVAGAAFACFIASGQTCVSGTRLVLQDDIYDEFMEQFLKKVESITARMGNPLNEKTMMGTVISHHQLERIEKLVQRPHIGNVLTGGRRLTGLSPLDGHDFSKGSFFPPTVISDVQLEDDLWREEVFGPVVVVRRFYDESEGVELANACKYGLGAGIWTSDLSRAHRVAAEIEAGLVWINTHHRNDPSSPWGGMKQSGIGRENGLEALDAYSQSKSTIVNIASAEETRTAIDWFAEDDAEEKRYG</sequence>
<keyword evidence="7" id="KW-1185">Reference proteome</keyword>
<evidence type="ECO:0000256" key="3">
    <source>
        <dbReference type="PROSITE-ProRule" id="PRU10007"/>
    </source>
</evidence>
<reference evidence="6 7" key="1">
    <citation type="journal article" date="2012" name="Science">
        <title>The Paleozoic origin of enzymatic lignin decomposition reconstructed from 31 fungal genomes.</title>
        <authorList>
            <person name="Floudas D."/>
            <person name="Binder M."/>
            <person name="Riley R."/>
            <person name="Barry K."/>
            <person name="Blanchette R.A."/>
            <person name="Henrissat B."/>
            <person name="Martinez A.T."/>
            <person name="Otillar R."/>
            <person name="Spatafora J.W."/>
            <person name="Yadav J.S."/>
            <person name="Aerts A."/>
            <person name="Benoit I."/>
            <person name="Boyd A."/>
            <person name="Carlson A."/>
            <person name="Copeland A."/>
            <person name="Coutinho P.M."/>
            <person name="de Vries R.P."/>
            <person name="Ferreira P."/>
            <person name="Findley K."/>
            <person name="Foster B."/>
            <person name="Gaskell J."/>
            <person name="Glotzer D."/>
            <person name="Gorecki P."/>
            <person name="Heitman J."/>
            <person name="Hesse C."/>
            <person name="Hori C."/>
            <person name="Igarashi K."/>
            <person name="Jurgens J.A."/>
            <person name="Kallen N."/>
            <person name="Kersten P."/>
            <person name="Kohler A."/>
            <person name="Kuees U."/>
            <person name="Kumar T.K.A."/>
            <person name="Kuo A."/>
            <person name="LaButti K."/>
            <person name="Larrondo L.F."/>
            <person name="Lindquist E."/>
            <person name="Ling A."/>
            <person name="Lombard V."/>
            <person name="Lucas S."/>
            <person name="Lundell T."/>
            <person name="Martin R."/>
            <person name="McLaughlin D.J."/>
            <person name="Morgenstern I."/>
            <person name="Morin E."/>
            <person name="Murat C."/>
            <person name="Nagy L.G."/>
            <person name="Nolan M."/>
            <person name="Ohm R.A."/>
            <person name="Patyshakuliyeva A."/>
            <person name="Rokas A."/>
            <person name="Ruiz-Duenas F.J."/>
            <person name="Sabat G."/>
            <person name="Salamov A."/>
            <person name="Samejima M."/>
            <person name="Schmutz J."/>
            <person name="Slot J.C."/>
            <person name="St John F."/>
            <person name="Stenlid J."/>
            <person name="Sun H."/>
            <person name="Sun S."/>
            <person name="Syed K."/>
            <person name="Tsang A."/>
            <person name="Wiebenga A."/>
            <person name="Young D."/>
            <person name="Pisabarro A."/>
            <person name="Eastwood D.C."/>
            <person name="Martin F."/>
            <person name="Cullen D."/>
            <person name="Grigoriev I.V."/>
            <person name="Hibbett D.S."/>
        </authorList>
    </citation>
    <scope>NUCLEOTIDE SEQUENCE</scope>
    <source>
        <strain evidence="7">FP-58527</strain>
    </source>
</reference>
<dbReference type="STRING" id="743788.S8EEX1"/>
<dbReference type="PROSITE" id="PS00687">
    <property type="entry name" value="ALDEHYDE_DEHYDR_GLU"/>
    <property type="match status" value="1"/>
</dbReference>
<comment type="similarity">
    <text evidence="1 4">Belongs to the aldehyde dehydrogenase family.</text>
</comment>
<dbReference type="SUPFAM" id="SSF53720">
    <property type="entry name" value="ALDH-like"/>
    <property type="match status" value="1"/>
</dbReference>
<dbReference type="GO" id="GO:0016620">
    <property type="term" value="F:oxidoreductase activity, acting on the aldehyde or oxo group of donors, NAD or NADP as acceptor"/>
    <property type="evidence" value="ECO:0007669"/>
    <property type="project" value="InterPro"/>
</dbReference>
<dbReference type="InterPro" id="IPR016161">
    <property type="entry name" value="Ald_DH/histidinol_DH"/>
</dbReference>
<dbReference type="FunFam" id="3.40.605.10:FF:000007">
    <property type="entry name" value="NAD/NADP-dependent betaine aldehyde dehydrogenase"/>
    <property type="match status" value="1"/>
</dbReference>
<organism evidence="6 7">
    <name type="scientific">Fomitopsis schrenkii</name>
    <name type="common">Brown rot fungus</name>
    <dbReference type="NCBI Taxonomy" id="2126942"/>
    <lineage>
        <taxon>Eukaryota</taxon>
        <taxon>Fungi</taxon>
        <taxon>Dikarya</taxon>
        <taxon>Basidiomycota</taxon>
        <taxon>Agaricomycotina</taxon>
        <taxon>Agaricomycetes</taxon>
        <taxon>Polyporales</taxon>
        <taxon>Fomitopsis</taxon>
    </lineage>
</organism>
<evidence type="ECO:0000259" key="5">
    <source>
        <dbReference type="Pfam" id="PF00171"/>
    </source>
</evidence>
<dbReference type="InterPro" id="IPR016163">
    <property type="entry name" value="Ald_DH_C"/>
</dbReference>
<dbReference type="Proteomes" id="UP000015241">
    <property type="component" value="Unassembled WGS sequence"/>
</dbReference>
<dbReference type="EMBL" id="KE504129">
    <property type="protein sequence ID" value="EPT03577.1"/>
    <property type="molecule type" value="Genomic_DNA"/>
</dbReference>
<keyword evidence="2 4" id="KW-0560">Oxidoreductase</keyword>
<dbReference type="InParanoid" id="S8EEX1"/>
<dbReference type="InterPro" id="IPR029510">
    <property type="entry name" value="Ald_DH_CS_GLU"/>
</dbReference>
<dbReference type="eggNOG" id="KOG2450">
    <property type="taxonomic scope" value="Eukaryota"/>
</dbReference>